<proteinExistence type="inferred from homology"/>
<sequence>MAKLSVNINKIATLRNSRGGNNPDLVKVALDCERFGAEGITVHPRPDERHIRYQDVFDLKTAISTEFNIEGNCKEQKFIDLVLANKPAQVTLVPDTEGQITSNHGWDTIKHQAYLKEMVQLFQKEGIRVSIFTDPVREIIEAAQTTGTDRIELYTEYYASNYAKDPLKAITPYTQAAHTANKLGLGINAGHDLDLNNLKYFADNIPNLLEVSIGHALISDSLYLGLENTIQLYLKQL</sequence>
<dbReference type="UniPathway" id="UPA00244">
    <property type="reaction ID" value="UER00313"/>
</dbReference>
<keyword evidence="2 4" id="KW-0808">Transferase</keyword>
<dbReference type="GO" id="GO:0005829">
    <property type="term" value="C:cytosol"/>
    <property type="evidence" value="ECO:0007669"/>
    <property type="project" value="TreeGrafter"/>
</dbReference>
<dbReference type="STRING" id="1503925.TH53_10185"/>
<feature type="active site" description="Proton acceptor" evidence="4">
    <location>
        <position position="43"/>
    </location>
</feature>
<dbReference type="InterPro" id="IPR004569">
    <property type="entry name" value="PyrdxlP_synth_PdxJ"/>
</dbReference>
<evidence type="ECO:0000256" key="1">
    <source>
        <dbReference type="ARBA" id="ARBA00022490"/>
    </source>
</evidence>
<dbReference type="GO" id="GO:0033856">
    <property type="term" value="F:pyridoxine 5'-phosphate synthase activity"/>
    <property type="evidence" value="ECO:0007669"/>
    <property type="project" value="UniProtKB-UniRule"/>
</dbReference>
<dbReference type="InterPro" id="IPR036130">
    <property type="entry name" value="Pyridoxine-5'_phos_synth"/>
</dbReference>
<gene>
    <name evidence="4" type="primary">pdxJ</name>
    <name evidence="6" type="ORF">TH53_10185</name>
</gene>
<feature type="binding site" evidence="4">
    <location>
        <position position="7"/>
    </location>
    <ligand>
        <name>3-amino-2-oxopropyl phosphate</name>
        <dbReference type="ChEBI" id="CHEBI:57279"/>
    </ligand>
</feature>
<comment type="similarity">
    <text evidence="4">Belongs to the PNP synthase family.</text>
</comment>
<feature type="active site" description="Proton acceptor" evidence="4">
    <location>
        <position position="70"/>
    </location>
</feature>
<evidence type="ECO:0000313" key="7">
    <source>
        <dbReference type="Proteomes" id="UP000032049"/>
    </source>
</evidence>
<keyword evidence="1 4" id="KW-0963">Cytoplasm</keyword>
<dbReference type="Gene3D" id="3.20.20.70">
    <property type="entry name" value="Aldolase class I"/>
    <property type="match status" value="1"/>
</dbReference>
<feature type="active site" description="Proton donor" evidence="4">
    <location>
        <position position="191"/>
    </location>
</feature>
<dbReference type="NCBIfam" id="NF003626">
    <property type="entry name" value="PRK05265.1-4"/>
    <property type="match status" value="1"/>
</dbReference>
<dbReference type="NCBIfam" id="TIGR00559">
    <property type="entry name" value="pdxJ"/>
    <property type="match status" value="1"/>
</dbReference>
<dbReference type="AlphaFoldDB" id="A0A0D0GJA8"/>
<evidence type="ECO:0000256" key="5">
    <source>
        <dbReference type="NCBIfam" id="TIGR00559"/>
    </source>
</evidence>
<evidence type="ECO:0000256" key="3">
    <source>
        <dbReference type="ARBA" id="ARBA00023096"/>
    </source>
</evidence>
<dbReference type="EC" id="2.6.99.2" evidence="4 5"/>
<comment type="function">
    <text evidence="4">Catalyzes the complicated ring closure reaction between the two acyclic compounds 1-deoxy-D-xylulose-5-phosphate (DXP) and 3-amino-2-oxopropyl phosphate (1-amino-acetone-3-phosphate or AAP) to form pyridoxine 5'-phosphate (PNP) and inorganic phosphate.</text>
</comment>
<comment type="subcellular location">
    <subcellularLocation>
        <location evidence="4">Cytoplasm</location>
    </subcellularLocation>
</comment>
<dbReference type="HAMAP" id="MF_00279">
    <property type="entry name" value="PdxJ"/>
    <property type="match status" value="1"/>
</dbReference>
<reference evidence="6 7" key="1">
    <citation type="submission" date="2015-01" db="EMBL/GenBank/DDBJ databases">
        <title>Draft genome sequence of Pedobacter sp. NL19 isolated from sludge of an effluent treatment pond in an abandoned uranium mine.</title>
        <authorList>
            <person name="Santos T."/>
            <person name="Caetano T."/>
            <person name="Covas C."/>
            <person name="Cruz A."/>
            <person name="Mendo S."/>
        </authorList>
    </citation>
    <scope>NUCLEOTIDE SEQUENCE [LARGE SCALE GENOMIC DNA]</scope>
    <source>
        <strain evidence="6 7">NL19</strain>
    </source>
</reference>
<dbReference type="OrthoDB" id="9806590at2"/>
<dbReference type="NCBIfam" id="NF003625">
    <property type="entry name" value="PRK05265.1-3"/>
    <property type="match status" value="1"/>
</dbReference>
<dbReference type="InterPro" id="IPR013785">
    <property type="entry name" value="Aldolase_TIM"/>
</dbReference>
<evidence type="ECO:0000256" key="4">
    <source>
        <dbReference type="HAMAP-Rule" id="MF_00279"/>
    </source>
</evidence>
<dbReference type="PANTHER" id="PTHR30456">
    <property type="entry name" value="PYRIDOXINE 5'-PHOSPHATE SYNTHASE"/>
    <property type="match status" value="1"/>
</dbReference>
<comment type="subunit">
    <text evidence="4">Homooctamer; tetramer of dimers.</text>
</comment>
<keyword evidence="3 4" id="KW-0664">Pyridoxine biosynthesis</keyword>
<feature type="binding site" evidence="4">
    <location>
        <position position="18"/>
    </location>
    <ligand>
        <name>3-amino-2-oxopropyl phosphate</name>
        <dbReference type="ChEBI" id="CHEBI:57279"/>
    </ligand>
</feature>
<dbReference type="Proteomes" id="UP000032049">
    <property type="component" value="Unassembled WGS sequence"/>
</dbReference>
<dbReference type="PANTHER" id="PTHR30456:SF0">
    <property type="entry name" value="PYRIDOXINE 5'-PHOSPHATE SYNTHASE"/>
    <property type="match status" value="1"/>
</dbReference>
<dbReference type="CDD" id="cd00003">
    <property type="entry name" value="PNPsynthase"/>
    <property type="match status" value="1"/>
</dbReference>
<accession>A0A0D0GJA8</accession>
<comment type="caution">
    <text evidence="6">The sequence shown here is derived from an EMBL/GenBank/DDBJ whole genome shotgun (WGS) entry which is preliminary data.</text>
</comment>
<evidence type="ECO:0000256" key="2">
    <source>
        <dbReference type="ARBA" id="ARBA00022679"/>
    </source>
</evidence>
<dbReference type="GO" id="GO:0008615">
    <property type="term" value="P:pyridoxine biosynthetic process"/>
    <property type="evidence" value="ECO:0007669"/>
    <property type="project" value="UniProtKB-UniRule"/>
</dbReference>
<feature type="binding site" evidence="4">
    <location>
        <position position="192"/>
    </location>
    <ligand>
        <name>3-amino-2-oxopropyl phosphate</name>
        <dbReference type="ChEBI" id="CHEBI:57279"/>
    </ligand>
</feature>
<feature type="binding site" evidence="4">
    <location>
        <begin position="214"/>
        <end position="215"/>
    </location>
    <ligand>
        <name>3-amino-2-oxopropyl phosphate</name>
        <dbReference type="ChEBI" id="CHEBI:57279"/>
    </ligand>
</feature>
<dbReference type="RefSeq" id="WP_041881424.1">
    <property type="nucleotide sequence ID" value="NZ_CP157278.1"/>
</dbReference>
<protein>
    <recommendedName>
        <fullName evidence="4 5">Pyridoxine 5'-phosphate synthase</fullName>
        <shortName evidence="4">PNP synthase</shortName>
        <ecNumber evidence="4 5">2.6.99.2</ecNumber>
    </recommendedName>
</protein>
<feature type="binding site" evidence="4">
    <location>
        <position position="50"/>
    </location>
    <ligand>
        <name>1-deoxy-D-xylulose 5-phosphate</name>
        <dbReference type="ChEBI" id="CHEBI:57792"/>
    </ligand>
</feature>
<comment type="catalytic activity">
    <reaction evidence="4">
        <text>3-amino-2-oxopropyl phosphate + 1-deoxy-D-xylulose 5-phosphate = pyridoxine 5'-phosphate + phosphate + 2 H2O + H(+)</text>
        <dbReference type="Rhea" id="RHEA:15265"/>
        <dbReference type="ChEBI" id="CHEBI:15377"/>
        <dbReference type="ChEBI" id="CHEBI:15378"/>
        <dbReference type="ChEBI" id="CHEBI:43474"/>
        <dbReference type="ChEBI" id="CHEBI:57279"/>
        <dbReference type="ChEBI" id="CHEBI:57792"/>
        <dbReference type="ChEBI" id="CHEBI:58589"/>
        <dbReference type="EC" id="2.6.99.2"/>
    </reaction>
</comment>
<comment type="caution">
    <text evidence="4">Lacks conserved residue(s) required for the propagation of feature annotation.</text>
</comment>
<organism evidence="6 7">
    <name type="scientific">Pedobacter lusitanus</name>
    <dbReference type="NCBI Taxonomy" id="1503925"/>
    <lineage>
        <taxon>Bacteria</taxon>
        <taxon>Pseudomonadati</taxon>
        <taxon>Bacteroidota</taxon>
        <taxon>Sphingobacteriia</taxon>
        <taxon>Sphingobacteriales</taxon>
        <taxon>Sphingobacteriaceae</taxon>
        <taxon>Pedobacter</taxon>
    </lineage>
</organism>
<dbReference type="EMBL" id="JXRA01000040">
    <property type="protein sequence ID" value="KIO77317.1"/>
    <property type="molecule type" value="Genomic_DNA"/>
</dbReference>
<dbReference type="SUPFAM" id="SSF63892">
    <property type="entry name" value="Pyridoxine 5'-phosphate synthase"/>
    <property type="match status" value="1"/>
</dbReference>
<dbReference type="FunFam" id="3.20.20.70:FF:000150">
    <property type="entry name" value="Pyridoxine 5'-phosphate synthase"/>
    <property type="match status" value="1"/>
</dbReference>
<feature type="binding site" evidence="4">
    <location>
        <position position="45"/>
    </location>
    <ligand>
        <name>1-deoxy-D-xylulose 5-phosphate</name>
        <dbReference type="ChEBI" id="CHEBI:57792"/>
    </ligand>
</feature>
<evidence type="ECO:0000313" key="6">
    <source>
        <dbReference type="EMBL" id="KIO77317.1"/>
    </source>
</evidence>
<name>A0A0D0GJA8_9SPHI</name>
<keyword evidence="7" id="KW-1185">Reference proteome</keyword>
<dbReference type="Pfam" id="PF03740">
    <property type="entry name" value="PdxJ"/>
    <property type="match status" value="1"/>
</dbReference>
<feature type="site" description="Transition state stabilizer" evidence="4">
    <location>
        <position position="152"/>
    </location>
</feature>
<feature type="binding site" evidence="4">
    <location>
        <position position="101"/>
    </location>
    <ligand>
        <name>1-deoxy-D-xylulose 5-phosphate</name>
        <dbReference type="ChEBI" id="CHEBI:57792"/>
    </ligand>
</feature>
<comment type="pathway">
    <text evidence="4">Cofactor biosynthesis; pyridoxine 5'-phosphate biosynthesis; pyridoxine 5'-phosphate from D-erythrose 4-phosphate: step 5/5.</text>
</comment>